<sequence>MKRNILKNIGITMAVCALMPGCTGNFDSMNEDPTGYTAGNPGYMMPYIQEQGARIGSWEYQVGDNLHTNLYAQYFANSASYFNSDSYTYNSNWVKDGFWNSYYVGVLKQVRALKEIAEGNSAYGNICQAARIFMAQCTAQTTDIFGDIPYKEAGLGNSNAAYDTQQSIYTDIFKELTEAVNYLNTHKADASMVPFKTNQDLIYDGNWDKWIKLGNSLRLRYALRLAYIDPTTAQREGEAALAAAGGMLASNTDNAGVYISGKGANGWPLFQISGWGEYCMSKTMEDMLKTTSSVADPRLTLWFGHTKASTAASPEFKGIPNGLATTGLASYPDAERSYVWGLQTMPNWNTRDDNNSTFNVAKRQKVMDYSEVCFLKSEAALRGWAGAGNAETAYTDGIKASFAFEREGIDESLYSNANDNTYITTGSVAWSSESTLEGHLKQILTQKWLALYPNGVEAWTEFRRTGYPALTPVVVSLESTINAANGEFVKKLRYTDDERRENPNATKTTLNQNKGDGMNIRVWWDTNRYN</sequence>
<accession>L1NJR0</accession>
<evidence type="ECO:0000313" key="1">
    <source>
        <dbReference type="EMBL" id="EKY03576.1"/>
    </source>
</evidence>
<dbReference type="HOGENOM" id="CLU_025928_1_0_10"/>
<dbReference type="OrthoDB" id="1387301at2"/>
<keyword evidence="2" id="KW-1185">Reference proteome</keyword>
<dbReference type="Pfam" id="PF12741">
    <property type="entry name" value="SusD-like"/>
    <property type="match status" value="1"/>
</dbReference>
<dbReference type="PATRIC" id="fig|1127699.3.peg.265"/>
<dbReference type="AlphaFoldDB" id="L1NJR0"/>
<evidence type="ECO:0008006" key="3">
    <source>
        <dbReference type="Google" id="ProtNLM"/>
    </source>
</evidence>
<dbReference type="InterPro" id="IPR024302">
    <property type="entry name" value="SusD-like"/>
</dbReference>
<dbReference type="EMBL" id="AMEP01000030">
    <property type="protein sequence ID" value="EKY03576.1"/>
    <property type="molecule type" value="Genomic_DNA"/>
</dbReference>
<organism evidence="1 2">
    <name type="scientific">Hoylesella saccharolytica F0055</name>
    <dbReference type="NCBI Taxonomy" id="1127699"/>
    <lineage>
        <taxon>Bacteria</taxon>
        <taxon>Pseudomonadati</taxon>
        <taxon>Bacteroidota</taxon>
        <taxon>Bacteroidia</taxon>
        <taxon>Bacteroidales</taxon>
        <taxon>Prevotellaceae</taxon>
        <taxon>Hoylesella</taxon>
    </lineage>
</organism>
<name>L1NJR0_9BACT</name>
<gene>
    <name evidence="1" type="ORF">HMPREF9151_00295</name>
</gene>
<evidence type="ECO:0000313" key="2">
    <source>
        <dbReference type="Proteomes" id="UP000010433"/>
    </source>
</evidence>
<comment type="caution">
    <text evidence="1">The sequence shown here is derived from an EMBL/GenBank/DDBJ whole genome shotgun (WGS) entry which is preliminary data.</text>
</comment>
<dbReference type="Proteomes" id="UP000010433">
    <property type="component" value="Unassembled WGS sequence"/>
</dbReference>
<dbReference type="RefSeq" id="WP_009163470.1">
    <property type="nucleotide sequence ID" value="NZ_KB291029.1"/>
</dbReference>
<dbReference type="SUPFAM" id="SSF48452">
    <property type="entry name" value="TPR-like"/>
    <property type="match status" value="1"/>
</dbReference>
<protein>
    <recommendedName>
        <fullName evidence="3">SusD/RagB family nutrient-binding outer membrane lipoprotein</fullName>
    </recommendedName>
</protein>
<reference evidence="1 2" key="1">
    <citation type="submission" date="2012-05" db="EMBL/GenBank/DDBJ databases">
        <authorList>
            <person name="Weinstock G."/>
            <person name="Sodergren E."/>
            <person name="Lobos E.A."/>
            <person name="Fulton L."/>
            <person name="Fulton R."/>
            <person name="Courtney L."/>
            <person name="Fronick C."/>
            <person name="O'Laughlin M."/>
            <person name="Godfrey J."/>
            <person name="Wilson R.M."/>
            <person name="Miner T."/>
            <person name="Farmer C."/>
            <person name="Delehaunty K."/>
            <person name="Cordes M."/>
            <person name="Minx P."/>
            <person name="Tomlinson C."/>
            <person name="Chen J."/>
            <person name="Wollam A."/>
            <person name="Pepin K.H."/>
            <person name="Bhonagiri V."/>
            <person name="Zhang X."/>
            <person name="Suruliraj S."/>
            <person name="Warren W."/>
            <person name="Mitreva M."/>
            <person name="Mardis E.R."/>
            <person name="Wilson R.K."/>
        </authorList>
    </citation>
    <scope>NUCLEOTIDE SEQUENCE [LARGE SCALE GENOMIC DNA]</scope>
    <source>
        <strain evidence="1 2">F0055</strain>
    </source>
</reference>
<proteinExistence type="predicted"/>
<dbReference type="InterPro" id="IPR011990">
    <property type="entry name" value="TPR-like_helical_dom_sf"/>
</dbReference>
<dbReference type="Gene3D" id="1.25.40.390">
    <property type="match status" value="1"/>
</dbReference>
<dbReference type="STRING" id="1127699.HMPREF9151_00295"/>